<proteinExistence type="predicted"/>
<protein>
    <submittedName>
        <fullName evidence="1">Uncharacterized protein</fullName>
    </submittedName>
</protein>
<dbReference type="Proteomes" id="UP000286680">
    <property type="component" value="Unassembled WGS sequence"/>
</dbReference>
<dbReference type="AlphaFoldDB" id="A0AA94EEF0"/>
<evidence type="ECO:0000313" key="1">
    <source>
        <dbReference type="EMBL" id="RUO40298.1"/>
    </source>
</evidence>
<accession>A0AA94EEF0</accession>
<comment type="caution">
    <text evidence="1">The sequence shown here is derived from an EMBL/GenBank/DDBJ whole genome shotgun (WGS) entry which is preliminary data.</text>
</comment>
<gene>
    <name evidence="1" type="ORF">CWE23_11880</name>
</gene>
<sequence>MEQFTCDKCQKLFTRQQLIDSVGTYQTIDSDTRGSGEAVYLKGENTVECDCGHQISVQHEHWDFPVGVEPNIKDDEQLKVSGASSIYK</sequence>
<reference evidence="2" key="1">
    <citation type="journal article" date="2018" name="Front. Microbiol.">
        <title>Genome-Based Analysis Reveals the Taxonomy and Diversity of the Family Idiomarinaceae.</title>
        <authorList>
            <person name="Liu Y."/>
            <person name="Lai Q."/>
            <person name="Shao Z."/>
        </authorList>
    </citation>
    <scope>NUCLEOTIDE SEQUENCE [LARGE SCALE GENOMIC DNA]</scope>
    <source>
        <strain evidence="2">SN-14</strain>
    </source>
</reference>
<organism evidence="1 2">
    <name type="scientific">Idiomarina aquatica</name>
    <dbReference type="NCBI Taxonomy" id="1327752"/>
    <lineage>
        <taxon>Bacteria</taxon>
        <taxon>Pseudomonadati</taxon>
        <taxon>Pseudomonadota</taxon>
        <taxon>Gammaproteobacteria</taxon>
        <taxon>Alteromonadales</taxon>
        <taxon>Idiomarinaceae</taxon>
        <taxon>Idiomarina</taxon>
    </lineage>
</organism>
<keyword evidence="2" id="KW-1185">Reference proteome</keyword>
<evidence type="ECO:0000313" key="2">
    <source>
        <dbReference type="Proteomes" id="UP000286680"/>
    </source>
</evidence>
<name>A0AA94EEF0_9GAMM</name>
<dbReference type="EMBL" id="PIPS01000004">
    <property type="protein sequence ID" value="RUO40298.1"/>
    <property type="molecule type" value="Genomic_DNA"/>
</dbReference>